<sequence length="74" mass="8576">MTHIVPLTNYIWAVPFPIKFNGKAYIFIEQQIGTGNSILGVIELFPNLTYSALTPILKKLLTFVPQYFLYNRRQ</sequence>
<dbReference type="Proteomes" id="UP000009222">
    <property type="component" value="Chromosome"/>
</dbReference>
<reference evidence="1 2" key="2">
    <citation type="journal article" date="2011" name="ISME J.">
        <title>RNA-seq reveals cooperative metabolic interactions between two termite-gut spirochete species in co-culture.</title>
        <authorList>
            <person name="Rosenthal A.Z."/>
            <person name="Matson E.G."/>
            <person name="Eldar A."/>
            <person name="Leadbetter J.R."/>
        </authorList>
    </citation>
    <scope>NUCLEOTIDE SEQUENCE [LARGE SCALE GENOMIC DNA]</scope>
    <source>
        <strain evidence="2">ATCC BAA-888 / DSM 13862 / ZAS-9</strain>
    </source>
</reference>
<protein>
    <submittedName>
        <fullName evidence="1">Uncharacterized protein</fullName>
    </submittedName>
</protein>
<proteinExistence type="predicted"/>
<name>F5YAV1_LEAAZ</name>
<dbReference type="EMBL" id="CP001841">
    <property type="protein sequence ID" value="AEF82817.1"/>
    <property type="molecule type" value="Genomic_DNA"/>
</dbReference>
<gene>
    <name evidence="1" type="ordered locus">TREAZ_0680</name>
</gene>
<organism evidence="1 2">
    <name type="scientific">Leadbettera azotonutricia (strain ATCC BAA-888 / DSM 13862 / ZAS-9)</name>
    <name type="common">Treponema azotonutricium</name>
    <dbReference type="NCBI Taxonomy" id="545695"/>
    <lineage>
        <taxon>Bacteria</taxon>
        <taxon>Pseudomonadati</taxon>
        <taxon>Spirochaetota</taxon>
        <taxon>Spirochaetia</taxon>
        <taxon>Spirochaetales</taxon>
        <taxon>Breznakiellaceae</taxon>
        <taxon>Leadbettera</taxon>
    </lineage>
</organism>
<dbReference type="KEGG" id="taz:TREAZ_0680"/>
<dbReference type="HOGENOM" id="CLU_2686703_0_0_12"/>
<evidence type="ECO:0000313" key="1">
    <source>
        <dbReference type="EMBL" id="AEF82817.1"/>
    </source>
</evidence>
<accession>F5YAV1</accession>
<dbReference type="InParanoid" id="F5YAV1"/>
<dbReference type="AlphaFoldDB" id="F5YAV1"/>
<reference evidence="2" key="1">
    <citation type="submission" date="2009-12" db="EMBL/GenBank/DDBJ databases">
        <title>Complete sequence of Treponema azotonutricium strain ZAS-9.</title>
        <authorList>
            <person name="Tetu S.G."/>
            <person name="Matson E."/>
            <person name="Ren Q."/>
            <person name="Seshadri R."/>
            <person name="Elbourne L."/>
            <person name="Hassan K.A."/>
            <person name="Durkin A."/>
            <person name="Radune D."/>
            <person name="Mohamoud Y."/>
            <person name="Shay R."/>
            <person name="Jin S."/>
            <person name="Zhang X."/>
            <person name="Lucey K."/>
            <person name="Ballor N.R."/>
            <person name="Ottesen E."/>
            <person name="Rosenthal R."/>
            <person name="Allen A."/>
            <person name="Leadbetter J.R."/>
            <person name="Paulsen I.T."/>
        </authorList>
    </citation>
    <scope>NUCLEOTIDE SEQUENCE [LARGE SCALE GENOMIC DNA]</scope>
    <source>
        <strain evidence="2">ATCC BAA-888 / DSM 13862 / ZAS-9</strain>
    </source>
</reference>
<dbReference type="STRING" id="545695.TREAZ_0680"/>
<evidence type="ECO:0000313" key="2">
    <source>
        <dbReference type="Proteomes" id="UP000009222"/>
    </source>
</evidence>
<keyword evidence="2" id="KW-1185">Reference proteome</keyword>